<gene>
    <name evidence="1" type="ORF">PPL_10609</name>
</gene>
<protein>
    <submittedName>
        <fullName evidence="1">Uncharacterized protein</fullName>
    </submittedName>
</protein>
<dbReference type="InterPro" id="IPR006758">
    <property type="entry name" value="A32L"/>
</dbReference>
<dbReference type="AlphaFoldDB" id="D3BRJ8"/>
<reference evidence="1 2" key="1">
    <citation type="journal article" date="2011" name="Genome Res.">
        <title>Phylogeny-wide analysis of social amoeba genomes highlights ancient origins for complex intercellular communication.</title>
        <authorList>
            <person name="Heidel A.J."/>
            <person name="Lawal H.M."/>
            <person name="Felder M."/>
            <person name="Schilde C."/>
            <person name="Helps N.R."/>
            <person name="Tunggal B."/>
            <person name="Rivero F."/>
            <person name="John U."/>
            <person name="Schleicher M."/>
            <person name="Eichinger L."/>
            <person name="Platzer M."/>
            <person name="Noegel A.A."/>
            <person name="Schaap P."/>
            <person name="Gloeckner G."/>
        </authorList>
    </citation>
    <scope>NUCLEOTIDE SEQUENCE [LARGE SCALE GENOMIC DNA]</scope>
    <source>
        <strain evidence="2">ATCC 26659 / Pp 5 / PN500</strain>
    </source>
</reference>
<evidence type="ECO:0000313" key="1">
    <source>
        <dbReference type="EMBL" id="EFA76030.1"/>
    </source>
</evidence>
<dbReference type="Pfam" id="PF04665">
    <property type="entry name" value="Pox_A32"/>
    <property type="match status" value="1"/>
</dbReference>
<proteinExistence type="predicted"/>
<organism evidence="1 2">
    <name type="scientific">Heterostelium pallidum (strain ATCC 26659 / Pp 5 / PN500)</name>
    <name type="common">Cellular slime mold</name>
    <name type="synonym">Polysphondylium pallidum</name>
    <dbReference type="NCBI Taxonomy" id="670386"/>
    <lineage>
        <taxon>Eukaryota</taxon>
        <taxon>Amoebozoa</taxon>
        <taxon>Evosea</taxon>
        <taxon>Eumycetozoa</taxon>
        <taxon>Dictyostelia</taxon>
        <taxon>Acytosteliales</taxon>
        <taxon>Acytosteliaceae</taxon>
        <taxon>Heterostelium</taxon>
    </lineage>
</organism>
<dbReference type="Proteomes" id="UP000001396">
    <property type="component" value="Unassembled WGS sequence"/>
</dbReference>
<evidence type="ECO:0000313" key="2">
    <source>
        <dbReference type="Proteomes" id="UP000001396"/>
    </source>
</evidence>
<keyword evidence="2" id="KW-1185">Reference proteome</keyword>
<dbReference type="InterPro" id="IPR027417">
    <property type="entry name" value="P-loop_NTPase"/>
</dbReference>
<accession>D3BRJ8</accession>
<name>D3BRJ8_HETP5</name>
<sequence>MTISYKVSLFPVNNGSFVNGTIHISLFKHQCIRIGQLLLGHLFSLSLYKEIMEKKRDLQVKLPSSIRVNDVRPTLSRFLVTINTNSTDQRHIPLLKNAYEQFYNNIGRNIKFVGGVDKTIAMDHQVYRVEEAEELEYGDIQQRMALQHRPLTWLTTFDDVIEQDEAVQEEDASSLTSLKEGLQLHLPSLSIIAGMTESGQTNLLKLLVPHNHQEFNRIYLLCPTADLQDQYSFLDQRYVFKQPTEEIIYMIIQQQEEYKKKGTQKKIAIVLDDCIGSVEFQHNKLFDKLATSSRHYFISIFILIQDLKKLSPTIRDNASTLFITHLKEHSLRSAFELSRGYGTEREFKEFLGHSCCDYQVVRLNLTAKQSAPVLIFKTDVCPKFVIK</sequence>
<dbReference type="GeneID" id="31366078"/>
<dbReference type="RefSeq" id="XP_020428164.1">
    <property type="nucleotide sequence ID" value="XM_020581377.1"/>
</dbReference>
<dbReference type="EMBL" id="ADBJ01000050">
    <property type="protein sequence ID" value="EFA76030.1"/>
    <property type="molecule type" value="Genomic_DNA"/>
</dbReference>
<dbReference type="Gene3D" id="3.40.50.300">
    <property type="entry name" value="P-loop containing nucleotide triphosphate hydrolases"/>
    <property type="match status" value="1"/>
</dbReference>
<dbReference type="InParanoid" id="D3BRJ8"/>
<comment type="caution">
    <text evidence="1">The sequence shown here is derived from an EMBL/GenBank/DDBJ whole genome shotgun (WGS) entry which is preliminary data.</text>
</comment>